<dbReference type="HAMAP" id="MF_00463">
    <property type="entry name" value="RsxB_RnfB"/>
    <property type="match status" value="1"/>
</dbReference>
<comment type="caution">
    <text evidence="10">Lacks conserved residue(s) required for the propagation of feature annotation.</text>
</comment>
<dbReference type="InterPro" id="IPR007202">
    <property type="entry name" value="4Fe-4S_dom"/>
</dbReference>
<keyword evidence="10" id="KW-0997">Cell inner membrane</keyword>
<feature type="binding site" evidence="10 11">
    <location>
        <position position="47"/>
    </location>
    <ligand>
        <name>[4Fe-4S] cluster</name>
        <dbReference type="ChEBI" id="CHEBI:49883"/>
        <label>1</label>
    </ligand>
</feature>
<keyword evidence="15" id="KW-1185">Reference proteome</keyword>
<evidence type="ECO:0000256" key="9">
    <source>
        <dbReference type="ARBA" id="ARBA00023136"/>
    </source>
</evidence>
<dbReference type="RefSeq" id="WP_039806973.1">
    <property type="nucleotide sequence ID" value="NZ_CP010415.1"/>
</dbReference>
<feature type="binding site" evidence="10 11">
    <location>
        <position position="145"/>
    </location>
    <ligand>
        <name>[4Fe-4S] cluster</name>
        <dbReference type="ChEBI" id="CHEBI:49883"/>
        <label>3</label>
    </ligand>
</feature>
<keyword evidence="3 10" id="KW-0479">Metal-binding</keyword>
<dbReference type="InterPro" id="IPR016463">
    <property type="entry name" value="RnfB/RsxB_Proteobac"/>
</dbReference>
<dbReference type="GO" id="GO:0009055">
    <property type="term" value="F:electron transfer activity"/>
    <property type="evidence" value="ECO:0007669"/>
    <property type="project" value="InterPro"/>
</dbReference>
<feature type="binding site" evidence="10 11">
    <location>
        <position position="55"/>
    </location>
    <ligand>
        <name>[4Fe-4S] cluster</name>
        <dbReference type="ChEBI" id="CHEBI:49883"/>
        <label>1</label>
    </ligand>
</feature>
<dbReference type="Proteomes" id="UP000068210">
    <property type="component" value="Chromosome"/>
</dbReference>
<dbReference type="PIRSF" id="PIRSF005784">
    <property type="entry name" value="Elect_transpt_RnfB"/>
    <property type="match status" value="1"/>
</dbReference>
<feature type="domain" description="4Fe-4S" evidence="13">
    <location>
        <begin position="30"/>
        <end position="89"/>
    </location>
</feature>
<dbReference type="PANTHER" id="PTHR43560">
    <property type="entry name" value="ION-TRANSLOCATING OXIDOREDUCTASE COMPLEX SUBUNIT B"/>
    <property type="match status" value="1"/>
</dbReference>
<keyword evidence="5 10" id="KW-1278">Translocase</keyword>
<evidence type="ECO:0000256" key="7">
    <source>
        <dbReference type="ARBA" id="ARBA00023004"/>
    </source>
</evidence>
<protein>
    <recommendedName>
        <fullName evidence="10">Ion-translocating oxidoreductase complex subunit B</fullName>
        <ecNumber evidence="10">7.-.-.-</ecNumber>
    </recommendedName>
    <alternativeName>
        <fullName evidence="10">Rnf electron transport complex subunit B</fullName>
    </alternativeName>
</protein>
<evidence type="ECO:0000259" key="12">
    <source>
        <dbReference type="PROSITE" id="PS51379"/>
    </source>
</evidence>
<feature type="binding site" evidence="10 11">
    <location>
        <position position="50"/>
    </location>
    <ligand>
        <name>[4Fe-4S] cluster</name>
        <dbReference type="ChEBI" id="CHEBI:49883"/>
        <label>1</label>
    </ligand>
</feature>
<evidence type="ECO:0000256" key="10">
    <source>
        <dbReference type="HAMAP-Rule" id="MF_00463"/>
    </source>
</evidence>
<comment type="cofactor">
    <cofactor evidence="10 11">
        <name>[4Fe-4S] cluster</name>
        <dbReference type="ChEBI" id="CHEBI:49883"/>
    </cofactor>
    <text evidence="10 11">Binds 3 [4Fe-4S] clusters.</text>
</comment>
<dbReference type="EC" id="7.-.-.-" evidence="10"/>
<dbReference type="HOGENOM" id="CLU_063448_2_0_6"/>
<feature type="region of interest" description="Hydrophobic" evidence="10">
    <location>
        <begin position="1"/>
        <end position="23"/>
    </location>
</feature>
<accession>A0A0C4WRI1</accession>
<dbReference type="Gene3D" id="3.30.70.20">
    <property type="match status" value="1"/>
</dbReference>
<dbReference type="PROSITE" id="PS51656">
    <property type="entry name" value="4FE4S"/>
    <property type="match status" value="1"/>
</dbReference>
<keyword evidence="4 10" id="KW-0677">Repeat</keyword>
<feature type="binding site" evidence="10 11">
    <location>
        <position position="112"/>
    </location>
    <ligand>
        <name>[4Fe-4S] cluster</name>
        <dbReference type="ChEBI" id="CHEBI:49883"/>
        <label>2</label>
    </ligand>
</feature>
<feature type="binding site" evidence="10 11">
    <location>
        <position position="72"/>
    </location>
    <ligand>
        <name>[4Fe-4S] cluster</name>
        <dbReference type="ChEBI" id="CHEBI:49883"/>
        <label>1</label>
    </ligand>
</feature>
<dbReference type="Pfam" id="PF14697">
    <property type="entry name" value="Fer4_21"/>
    <property type="match status" value="1"/>
</dbReference>
<sequence length="174" mass="17663">MVEATLALAVMGVLLGCGLGLAARKFAVTDENPLIKEVGDLLPGSQCGQCGFPGCGAAAVAMVEGTASVTCCPPGGVALAEKLAEILGVSVDTSQMAAPLMAKVVGSECIGCTRCYRACPTDAIVGASGQIHVVLEDACTGCGKCRDACPEDCVLMVPQEQTLDTWRWDKPAAA</sequence>
<feature type="domain" description="4Fe-4S ferredoxin-type" evidence="12">
    <location>
        <begin position="129"/>
        <end position="159"/>
    </location>
</feature>
<feature type="binding site" evidence="10 11">
    <location>
        <position position="119"/>
    </location>
    <ligand>
        <name>[4Fe-4S] cluster</name>
        <dbReference type="ChEBI" id="CHEBI:49883"/>
        <label>3</label>
    </ligand>
</feature>
<reference evidence="14 15" key="1">
    <citation type="journal article" date="2015" name="PLoS ONE">
        <title>Azotobacter Genomes: The Genome of Azotobacter chroococcum NCIMB 8003 (ATCC 4412).</title>
        <authorList>
            <person name="Robson R.L."/>
            <person name="Jones R."/>
            <person name="Robson R.M."/>
            <person name="Schwartz A."/>
            <person name="Richardson T.H."/>
        </authorList>
    </citation>
    <scope>NUCLEOTIDE SEQUENCE [LARGE SCALE GENOMIC DNA]</scope>
    <source>
        <strain evidence="14 15">NCIMB 8003</strain>
    </source>
</reference>
<dbReference type="KEGG" id="acx:Achr_39400"/>
<gene>
    <name evidence="14" type="primary">rnfB1</name>
    <name evidence="10" type="synonym">rnfB</name>
    <name evidence="14" type="ORF">Achr_39400</name>
</gene>
<feature type="binding site" evidence="10 11">
    <location>
        <position position="142"/>
    </location>
    <ligand>
        <name>[4Fe-4S] cluster</name>
        <dbReference type="ChEBI" id="CHEBI:49883"/>
        <label>3</label>
    </ligand>
</feature>
<dbReference type="GO" id="GO:0022900">
    <property type="term" value="P:electron transport chain"/>
    <property type="evidence" value="ECO:0007669"/>
    <property type="project" value="UniProtKB-UniRule"/>
</dbReference>
<dbReference type="GO" id="GO:0046872">
    <property type="term" value="F:metal ion binding"/>
    <property type="evidence" value="ECO:0007669"/>
    <property type="project" value="UniProtKB-KW"/>
</dbReference>
<evidence type="ECO:0000256" key="11">
    <source>
        <dbReference type="PIRSR" id="PIRSR005784-1"/>
    </source>
</evidence>
<evidence type="ECO:0000256" key="4">
    <source>
        <dbReference type="ARBA" id="ARBA00022737"/>
    </source>
</evidence>
<dbReference type="InterPro" id="IPR017900">
    <property type="entry name" value="4Fe4S_Fe_S_CS"/>
</dbReference>
<dbReference type="InterPro" id="IPR010207">
    <property type="entry name" value="Elect_transpt_cplx_RnfB/RsxB"/>
</dbReference>
<dbReference type="PANTHER" id="PTHR43560:SF1">
    <property type="entry name" value="ION-TRANSLOCATING OXIDOREDUCTASE COMPLEX SUBUNIT B"/>
    <property type="match status" value="1"/>
</dbReference>
<dbReference type="Gene3D" id="1.10.15.40">
    <property type="entry name" value="Electron transport complex subunit B, putative Fe-S cluster"/>
    <property type="match status" value="1"/>
</dbReference>
<keyword evidence="6 10" id="KW-0249">Electron transport</keyword>
<feature type="binding site" evidence="10 11">
    <location>
        <position position="109"/>
    </location>
    <ligand>
        <name>[4Fe-4S] cluster</name>
        <dbReference type="ChEBI" id="CHEBI:49883"/>
        <label>2</label>
    </ligand>
</feature>
<keyword evidence="9 10" id="KW-0472">Membrane</keyword>
<evidence type="ECO:0000313" key="14">
    <source>
        <dbReference type="EMBL" id="AJE23326.1"/>
    </source>
</evidence>
<dbReference type="NCBIfam" id="TIGR01944">
    <property type="entry name" value="rnfB"/>
    <property type="match status" value="1"/>
</dbReference>
<dbReference type="InterPro" id="IPR050395">
    <property type="entry name" value="4Fe4S_Ferredoxin_RnfB"/>
</dbReference>
<evidence type="ECO:0000256" key="8">
    <source>
        <dbReference type="ARBA" id="ARBA00023014"/>
    </source>
</evidence>
<dbReference type="InterPro" id="IPR017896">
    <property type="entry name" value="4Fe4S_Fe-S-bd"/>
</dbReference>
<evidence type="ECO:0000313" key="15">
    <source>
        <dbReference type="Proteomes" id="UP000068210"/>
    </source>
</evidence>
<feature type="binding site" evidence="10 11">
    <location>
        <position position="149"/>
    </location>
    <ligand>
        <name>[4Fe-4S] cluster</name>
        <dbReference type="ChEBI" id="CHEBI:49883"/>
        <label>2</label>
    </ligand>
</feature>
<comment type="subcellular location">
    <subcellularLocation>
        <location evidence="10">Cell inner membrane</location>
    </subcellularLocation>
</comment>
<feature type="binding site" evidence="10 11">
    <location>
        <position position="115"/>
    </location>
    <ligand>
        <name>[4Fe-4S] cluster</name>
        <dbReference type="ChEBI" id="CHEBI:49883"/>
        <label>2</label>
    </ligand>
</feature>
<comment type="subunit">
    <text evidence="10">The complex is composed of six subunits: RnfA, RnfB, RnfC, RnfD, RnfE and RnfG.</text>
</comment>
<dbReference type="GO" id="GO:0005886">
    <property type="term" value="C:plasma membrane"/>
    <property type="evidence" value="ECO:0007669"/>
    <property type="project" value="UniProtKB-SubCell"/>
</dbReference>
<keyword evidence="2 10" id="KW-0004">4Fe-4S</keyword>
<dbReference type="PROSITE" id="PS00198">
    <property type="entry name" value="4FE4S_FER_1"/>
    <property type="match status" value="1"/>
</dbReference>
<evidence type="ECO:0000256" key="6">
    <source>
        <dbReference type="ARBA" id="ARBA00022982"/>
    </source>
</evidence>
<dbReference type="Pfam" id="PF04060">
    <property type="entry name" value="FeS"/>
    <property type="match status" value="1"/>
</dbReference>
<name>A0A0C4WRI1_9GAMM</name>
<evidence type="ECO:0000256" key="5">
    <source>
        <dbReference type="ARBA" id="ARBA00022967"/>
    </source>
</evidence>
<dbReference type="SUPFAM" id="SSF54862">
    <property type="entry name" value="4Fe-4S ferredoxins"/>
    <property type="match status" value="1"/>
</dbReference>
<dbReference type="GO" id="GO:0051539">
    <property type="term" value="F:4 iron, 4 sulfur cluster binding"/>
    <property type="evidence" value="ECO:0007669"/>
    <property type="project" value="UniProtKB-UniRule"/>
</dbReference>
<evidence type="ECO:0000256" key="3">
    <source>
        <dbReference type="ARBA" id="ARBA00022723"/>
    </source>
</evidence>
<evidence type="ECO:0000256" key="1">
    <source>
        <dbReference type="ARBA" id="ARBA00022448"/>
    </source>
</evidence>
<evidence type="ECO:0000256" key="2">
    <source>
        <dbReference type="ARBA" id="ARBA00022485"/>
    </source>
</evidence>
<keyword evidence="10" id="KW-1003">Cell membrane</keyword>
<dbReference type="STRING" id="1328314.Achr_39400"/>
<feature type="domain" description="4Fe-4S ferredoxin-type" evidence="12">
    <location>
        <begin position="100"/>
        <end position="124"/>
    </location>
</feature>
<dbReference type="PROSITE" id="PS51379">
    <property type="entry name" value="4FE4S_FER_2"/>
    <property type="match status" value="2"/>
</dbReference>
<comment type="function">
    <text evidence="10">Part of a membrane-bound complex that couples electron transfer with translocation of ions across the membrane.</text>
</comment>
<proteinExistence type="inferred from homology"/>
<comment type="similarity">
    <text evidence="10">Belongs to the 4Fe4S bacterial-type ferredoxin family. RnfB subfamily.</text>
</comment>
<evidence type="ECO:0000259" key="13">
    <source>
        <dbReference type="PROSITE" id="PS51656"/>
    </source>
</evidence>
<keyword evidence="7 10" id="KW-0408">Iron</keyword>
<dbReference type="EMBL" id="CP010415">
    <property type="protein sequence ID" value="AJE23326.1"/>
    <property type="molecule type" value="Genomic_DNA"/>
</dbReference>
<keyword evidence="8 10" id="KW-0411">Iron-sulfur</keyword>
<organism evidence="14 15">
    <name type="scientific">Azotobacter chroococcum NCIMB 8003</name>
    <dbReference type="NCBI Taxonomy" id="1328314"/>
    <lineage>
        <taxon>Bacteria</taxon>
        <taxon>Pseudomonadati</taxon>
        <taxon>Pseudomonadota</taxon>
        <taxon>Gammaproteobacteria</taxon>
        <taxon>Pseudomonadales</taxon>
        <taxon>Pseudomonadaceae</taxon>
        <taxon>Azotobacter</taxon>
    </lineage>
</organism>
<feature type="binding site" evidence="10 11">
    <location>
        <position position="139"/>
    </location>
    <ligand>
        <name>[4Fe-4S] cluster</name>
        <dbReference type="ChEBI" id="CHEBI:49883"/>
        <label>3</label>
    </ligand>
</feature>
<dbReference type="AlphaFoldDB" id="A0A0C4WRI1"/>
<keyword evidence="1 10" id="KW-0813">Transport</keyword>